<dbReference type="PANTHER" id="PTHR16024">
    <property type="entry name" value="XK-RELATED PROTEIN"/>
    <property type="match status" value="1"/>
</dbReference>
<accession>A0AA88NSP6</accession>
<dbReference type="InterPro" id="IPR018629">
    <property type="entry name" value="XK-rel"/>
</dbReference>
<dbReference type="GO" id="GO:0005886">
    <property type="term" value="C:plasma membrane"/>
    <property type="evidence" value="ECO:0007669"/>
    <property type="project" value="UniProtKB-SubCell"/>
</dbReference>
<reference evidence="9" key="1">
    <citation type="submission" date="2023-08" db="EMBL/GenBank/DDBJ databases">
        <title>Pelteobagrus vachellii genome.</title>
        <authorList>
            <person name="Liu H."/>
        </authorList>
    </citation>
    <scope>NUCLEOTIDE SEQUENCE</scope>
    <source>
        <strain evidence="9">PRFRI_2022a</strain>
        <tissue evidence="9">Muscle</tissue>
    </source>
</reference>
<dbReference type="GO" id="GO:1902742">
    <property type="term" value="P:apoptotic process involved in development"/>
    <property type="evidence" value="ECO:0007669"/>
    <property type="project" value="TreeGrafter"/>
</dbReference>
<organism evidence="9 10">
    <name type="scientific">Tachysurus vachellii</name>
    <name type="common">Darkbarbel catfish</name>
    <name type="synonym">Pelteobagrus vachellii</name>
    <dbReference type="NCBI Taxonomy" id="175792"/>
    <lineage>
        <taxon>Eukaryota</taxon>
        <taxon>Metazoa</taxon>
        <taxon>Chordata</taxon>
        <taxon>Craniata</taxon>
        <taxon>Vertebrata</taxon>
        <taxon>Euteleostomi</taxon>
        <taxon>Actinopterygii</taxon>
        <taxon>Neopterygii</taxon>
        <taxon>Teleostei</taxon>
        <taxon>Ostariophysi</taxon>
        <taxon>Siluriformes</taxon>
        <taxon>Bagridae</taxon>
        <taxon>Tachysurus</taxon>
    </lineage>
</organism>
<dbReference type="Pfam" id="PF09815">
    <property type="entry name" value="XK-related"/>
    <property type="match status" value="1"/>
</dbReference>
<evidence type="ECO:0000256" key="7">
    <source>
        <dbReference type="RuleBase" id="RU910716"/>
    </source>
</evidence>
<name>A0AA88NSP6_TACVA</name>
<feature type="transmembrane region" description="Helical" evidence="7">
    <location>
        <begin position="48"/>
        <end position="70"/>
    </location>
</feature>
<keyword evidence="3" id="KW-1003">Cell membrane</keyword>
<feature type="transmembrane region" description="Helical" evidence="7">
    <location>
        <begin position="263"/>
        <end position="282"/>
    </location>
</feature>
<dbReference type="Proteomes" id="UP001187315">
    <property type="component" value="Unassembled WGS sequence"/>
</dbReference>
<evidence type="ECO:0000256" key="1">
    <source>
        <dbReference type="ARBA" id="ARBA00004651"/>
    </source>
</evidence>
<proteinExistence type="inferred from homology"/>
<dbReference type="AlphaFoldDB" id="A0AA88NSP6"/>
<feature type="region of interest" description="Disordered" evidence="8">
    <location>
        <begin position="388"/>
        <end position="407"/>
    </location>
</feature>
<evidence type="ECO:0000256" key="4">
    <source>
        <dbReference type="ARBA" id="ARBA00022692"/>
    </source>
</evidence>
<keyword evidence="4 7" id="KW-0812">Transmembrane</keyword>
<evidence type="ECO:0000313" key="10">
    <source>
        <dbReference type="Proteomes" id="UP001187315"/>
    </source>
</evidence>
<gene>
    <name evidence="9" type="ORF">Q7C36_003910</name>
</gene>
<dbReference type="InterPro" id="IPR050895">
    <property type="entry name" value="XK-related_scramblase"/>
</dbReference>
<feature type="transmembrane region" description="Helical" evidence="7">
    <location>
        <begin position="90"/>
        <end position="110"/>
    </location>
</feature>
<evidence type="ECO:0000313" key="9">
    <source>
        <dbReference type="EMBL" id="KAK2864756.1"/>
    </source>
</evidence>
<dbReference type="PANTHER" id="PTHR16024:SF19">
    <property type="entry name" value="XK-RELATED PROTEIN"/>
    <property type="match status" value="1"/>
</dbReference>
<sequence length="424" mass="49075">MEEGFPFQLTFPNVAISFLSLIFFLLDLALDLWALVGLYNEGRYFSMGLLIFLLIGASILMQIFSWIWYSDSIKTAPETKGKRFNSRRCLLAWVHIFQLGLFFRFGELIMTTIRGYKQHDLFEKGVTVYLNHDLSMLRLFEAFSENAPQLVFMIALTVEMEDQQLFTVAKIIGSLSSLSFTMLSYHRNMREFVPDKHKMGWSSSVFYFLWNLFLIGPRVVSVSLFASALPCYIATHFLSLWTLLVLWAWWQKTDFMDSKAVEWLYRATVGIIWYFSWFNVASRSTKHKAVIYHAVMGTDTMLLLGLWWWKRSVESARLGPLPINPYLLIALLVTIYSIGVLLKLLYYWKFHPNKPVLKIRAAAEDKNPVLQLQGTIIRAAHIDIEVDSGETPESSPSSPVTPPTQKNLTGIHKRMKIMAENFYY</sequence>
<evidence type="ECO:0000256" key="5">
    <source>
        <dbReference type="ARBA" id="ARBA00022989"/>
    </source>
</evidence>
<comment type="subcellular location">
    <subcellularLocation>
        <location evidence="1">Cell membrane</location>
        <topology evidence="1">Multi-pass membrane protein</topology>
    </subcellularLocation>
    <subcellularLocation>
        <location evidence="7">Membrane</location>
        <topology evidence="7">Multi-pass membrane protein</topology>
    </subcellularLocation>
</comment>
<feature type="transmembrane region" description="Helical" evidence="7">
    <location>
        <begin position="205"/>
        <end position="226"/>
    </location>
</feature>
<feature type="transmembrane region" description="Helical" evidence="7">
    <location>
        <begin position="14"/>
        <end position="36"/>
    </location>
</feature>
<keyword evidence="5 7" id="KW-1133">Transmembrane helix</keyword>
<feature type="transmembrane region" description="Helical" evidence="7">
    <location>
        <begin position="289"/>
        <end position="309"/>
    </location>
</feature>
<feature type="transmembrane region" description="Helical" evidence="7">
    <location>
        <begin position="329"/>
        <end position="348"/>
    </location>
</feature>
<feature type="transmembrane region" description="Helical" evidence="7">
    <location>
        <begin position="233"/>
        <end position="251"/>
    </location>
</feature>
<dbReference type="GO" id="GO:0070782">
    <property type="term" value="P:phosphatidylserine exposure on apoptotic cell surface"/>
    <property type="evidence" value="ECO:0007669"/>
    <property type="project" value="TreeGrafter"/>
</dbReference>
<comment type="similarity">
    <text evidence="2 7">Belongs to the XK family.</text>
</comment>
<evidence type="ECO:0000256" key="8">
    <source>
        <dbReference type="SAM" id="MobiDB-lite"/>
    </source>
</evidence>
<evidence type="ECO:0000256" key="6">
    <source>
        <dbReference type="ARBA" id="ARBA00023136"/>
    </source>
</evidence>
<keyword evidence="6 7" id="KW-0472">Membrane</keyword>
<dbReference type="EMBL" id="JAVHJS010000003">
    <property type="protein sequence ID" value="KAK2864756.1"/>
    <property type="molecule type" value="Genomic_DNA"/>
</dbReference>
<comment type="caution">
    <text evidence="9">The sequence shown here is derived from an EMBL/GenBank/DDBJ whole genome shotgun (WGS) entry which is preliminary data.</text>
</comment>
<keyword evidence="10" id="KW-1185">Reference proteome</keyword>
<dbReference type="GO" id="GO:0043652">
    <property type="term" value="P:engulfment of apoptotic cell"/>
    <property type="evidence" value="ECO:0007669"/>
    <property type="project" value="TreeGrafter"/>
</dbReference>
<evidence type="ECO:0000256" key="3">
    <source>
        <dbReference type="ARBA" id="ARBA00022475"/>
    </source>
</evidence>
<protein>
    <recommendedName>
        <fullName evidence="7">XK-related protein</fullName>
    </recommendedName>
</protein>
<evidence type="ECO:0000256" key="2">
    <source>
        <dbReference type="ARBA" id="ARBA00008789"/>
    </source>
</evidence>